<dbReference type="RefSeq" id="WP_094369154.1">
    <property type="nucleotide sequence ID" value="NZ_NOJY02000016.1"/>
</dbReference>
<dbReference type="InterPro" id="IPR027417">
    <property type="entry name" value="P-loop_NTPase"/>
</dbReference>
<evidence type="ECO:0000313" key="5">
    <source>
        <dbReference type="EMBL" id="RDY27054.1"/>
    </source>
</evidence>
<dbReference type="OrthoDB" id="9804819at2"/>
<dbReference type="InterPro" id="IPR003593">
    <property type="entry name" value="AAA+_ATPase"/>
</dbReference>
<protein>
    <submittedName>
        <fullName evidence="5">ABC transporter ATP-binding protein</fullName>
    </submittedName>
</protein>
<organism evidence="5 6">
    <name type="scientific">Romboutsia weinsteinii</name>
    <dbReference type="NCBI Taxonomy" id="2020949"/>
    <lineage>
        <taxon>Bacteria</taxon>
        <taxon>Bacillati</taxon>
        <taxon>Bacillota</taxon>
        <taxon>Clostridia</taxon>
        <taxon>Peptostreptococcales</taxon>
        <taxon>Peptostreptococcaceae</taxon>
        <taxon>Romboutsia</taxon>
    </lineage>
</organism>
<gene>
    <name evidence="5" type="ORF">CHL78_010555</name>
</gene>
<dbReference type="PANTHER" id="PTHR42939:SF3">
    <property type="entry name" value="ABC TRANSPORTER ATP-BINDING COMPONENT"/>
    <property type="match status" value="1"/>
</dbReference>
<dbReference type="InterPro" id="IPR003439">
    <property type="entry name" value="ABC_transporter-like_ATP-bd"/>
</dbReference>
<evidence type="ECO:0000259" key="4">
    <source>
        <dbReference type="PROSITE" id="PS50893"/>
    </source>
</evidence>
<evidence type="ECO:0000256" key="2">
    <source>
        <dbReference type="ARBA" id="ARBA00022741"/>
    </source>
</evidence>
<dbReference type="GO" id="GO:0005524">
    <property type="term" value="F:ATP binding"/>
    <property type="evidence" value="ECO:0007669"/>
    <property type="project" value="UniProtKB-KW"/>
</dbReference>
<reference evidence="5 6" key="1">
    <citation type="journal article" date="2017" name="Genome Announc.">
        <title>Draft Genome Sequence of Romboutsia weinsteinii sp. nov. Strain CCRI-19649(T) Isolated from Surface Water.</title>
        <authorList>
            <person name="Maheux A.F."/>
            <person name="Boudreau D.K."/>
            <person name="Berube E."/>
            <person name="Boissinot M."/>
            <person name="Cantin P."/>
            <person name="Raymond F."/>
            <person name="Corbeil J."/>
            <person name="Omar R.F."/>
            <person name="Bergeron M.G."/>
        </authorList>
    </citation>
    <scope>NUCLEOTIDE SEQUENCE [LARGE SCALE GENOMIC DNA]</scope>
    <source>
        <strain evidence="5 6">CCRI-19649</strain>
    </source>
</reference>
<keyword evidence="1" id="KW-0813">Transport</keyword>
<dbReference type="PROSITE" id="PS50893">
    <property type="entry name" value="ABC_TRANSPORTER_2"/>
    <property type="match status" value="1"/>
</dbReference>
<dbReference type="GO" id="GO:0016887">
    <property type="term" value="F:ATP hydrolysis activity"/>
    <property type="evidence" value="ECO:0007669"/>
    <property type="project" value="InterPro"/>
</dbReference>
<dbReference type="AlphaFoldDB" id="A0A371J2Z0"/>
<dbReference type="Gene3D" id="3.40.50.300">
    <property type="entry name" value="P-loop containing nucleotide triphosphate hydrolases"/>
    <property type="match status" value="1"/>
</dbReference>
<feature type="domain" description="ABC transporter" evidence="4">
    <location>
        <begin position="5"/>
        <end position="232"/>
    </location>
</feature>
<dbReference type="InterPro" id="IPR051782">
    <property type="entry name" value="ABC_Transporter_VariousFunc"/>
</dbReference>
<keyword evidence="2" id="KW-0547">Nucleotide-binding</keyword>
<keyword evidence="6" id="KW-1185">Reference proteome</keyword>
<name>A0A371J2Z0_9FIRM</name>
<proteinExistence type="predicted"/>
<evidence type="ECO:0000256" key="1">
    <source>
        <dbReference type="ARBA" id="ARBA00022448"/>
    </source>
</evidence>
<dbReference type="SUPFAM" id="SSF52540">
    <property type="entry name" value="P-loop containing nucleoside triphosphate hydrolases"/>
    <property type="match status" value="1"/>
</dbReference>
<evidence type="ECO:0000313" key="6">
    <source>
        <dbReference type="Proteomes" id="UP000215694"/>
    </source>
</evidence>
<dbReference type="SMART" id="SM00382">
    <property type="entry name" value="AAA"/>
    <property type="match status" value="1"/>
</dbReference>
<dbReference type="PANTHER" id="PTHR42939">
    <property type="entry name" value="ABC TRANSPORTER ATP-BINDING PROTEIN ALBC-RELATED"/>
    <property type="match status" value="1"/>
</dbReference>
<accession>A0A371J2Z0</accession>
<sequence>MDYALKVENLCKVYENTDFKLDNVTFSIPKGSILGFVGKNGAGKSSTINAILNIIKKNSGTVKFFGYDMTDDAISIKEDIGVVFDTVNFNQDLTAKNIEKILSDIYTNWDKDLFFSYLEKFKIPSDKKIKTFSRGMTMKFSISIALSHKARFLILDEATAGLDPVVREEILDTFLDFVEDENNSILISSHISSDLEKIADYIAVIDDGKIILTESKDALIYEYGIARMKRNDFDKLQKSEYISYRQRGLQIEALISDKVSFSKKYPNITIDVTSIDEILPLITKGEQIK</sequence>
<dbReference type="CDD" id="cd03230">
    <property type="entry name" value="ABC_DR_subfamily_A"/>
    <property type="match status" value="1"/>
</dbReference>
<comment type="caution">
    <text evidence="5">The sequence shown here is derived from an EMBL/GenBank/DDBJ whole genome shotgun (WGS) entry which is preliminary data.</text>
</comment>
<dbReference type="Proteomes" id="UP000215694">
    <property type="component" value="Unassembled WGS sequence"/>
</dbReference>
<keyword evidence="3 5" id="KW-0067">ATP-binding</keyword>
<evidence type="ECO:0000256" key="3">
    <source>
        <dbReference type="ARBA" id="ARBA00022840"/>
    </source>
</evidence>
<dbReference type="EMBL" id="NOJY02000016">
    <property type="protein sequence ID" value="RDY27054.1"/>
    <property type="molecule type" value="Genomic_DNA"/>
</dbReference>
<dbReference type="Pfam" id="PF00005">
    <property type="entry name" value="ABC_tran"/>
    <property type="match status" value="1"/>
</dbReference>